<proteinExistence type="predicted"/>
<evidence type="ECO:0000259" key="1">
    <source>
        <dbReference type="Pfam" id="PF13843"/>
    </source>
</evidence>
<dbReference type="Proteomes" id="UP000055024">
    <property type="component" value="Unassembled WGS sequence"/>
</dbReference>
<sequence>MKQYLLNKAHSWGLKVFCRCGSNGFLHDMSIASDSSLEIKNGFGYIRADVVLKLFEESLKHQGHKVFFDNYLRKNN</sequence>
<dbReference type="InterPro" id="IPR029526">
    <property type="entry name" value="PGBD"/>
</dbReference>
<keyword evidence="3" id="KW-1185">Reference proteome</keyword>
<evidence type="ECO:0000313" key="3">
    <source>
        <dbReference type="Proteomes" id="UP000055024"/>
    </source>
</evidence>
<dbReference type="EMBL" id="JYDP01000014">
    <property type="protein sequence ID" value="KRZ15941.1"/>
    <property type="molecule type" value="Genomic_DNA"/>
</dbReference>
<accession>A0A0V1I1Y1</accession>
<gene>
    <name evidence="2" type="ORF">T11_1887</name>
</gene>
<name>A0A0V1I1Y1_9BILA</name>
<dbReference type="Pfam" id="PF13843">
    <property type="entry name" value="DDE_Tnp_1_7"/>
    <property type="match status" value="1"/>
</dbReference>
<evidence type="ECO:0000313" key="2">
    <source>
        <dbReference type="EMBL" id="KRZ15941.1"/>
    </source>
</evidence>
<comment type="caution">
    <text evidence="2">The sequence shown here is derived from an EMBL/GenBank/DDBJ whole genome shotgun (WGS) entry which is preliminary data.</text>
</comment>
<feature type="domain" description="PiggyBac transposable element-derived protein" evidence="1">
    <location>
        <begin position="2"/>
        <end position="72"/>
    </location>
</feature>
<dbReference type="AlphaFoldDB" id="A0A0V1I1Y1"/>
<protein>
    <recommendedName>
        <fullName evidence="1">PiggyBac transposable element-derived protein domain-containing protein</fullName>
    </recommendedName>
</protein>
<organism evidence="2 3">
    <name type="scientific">Trichinella zimbabwensis</name>
    <dbReference type="NCBI Taxonomy" id="268475"/>
    <lineage>
        <taxon>Eukaryota</taxon>
        <taxon>Metazoa</taxon>
        <taxon>Ecdysozoa</taxon>
        <taxon>Nematoda</taxon>
        <taxon>Enoplea</taxon>
        <taxon>Dorylaimia</taxon>
        <taxon>Trichinellida</taxon>
        <taxon>Trichinellidae</taxon>
        <taxon>Trichinella</taxon>
    </lineage>
</organism>
<reference evidence="2 3" key="1">
    <citation type="submission" date="2015-01" db="EMBL/GenBank/DDBJ databases">
        <title>Evolution of Trichinella species and genotypes.</title>
        <authorList>
            <person name="Korhonen P.K."/>
            <person name="Edoardo P."/>
            <person name="Giuseppe L.R."/>
            <person name="Gasser R.B."/>
        </authorList>
    </citation>
    <scope>NUCLEOTIDE SEQUENCE [LARGE SCALE GENOMIC DNA]</scope>
    <source>
        <strain evidence="2">ISS1029</strain>
    </source>
</reference>
<dbReference type="OrthoDB" id="122438at2759"/>